<reference evidence="2" key="1">
    <citation type="submission" date="2023-11" db="EMBL/GenBank/DDBJ databases">
        <title>Genome assemblies of two species of porcelain crab, Petrolisthes cinctipes and Petrolisthes manimaculis (Anomura: Porcellanidae).</title>
        <authorList>
            <person name="Angst P."/>
        </authorList>
    </citation>
    <scope>NUCLEOTIDE SEQUENCE</scope>
    <source>
        <strain evidence="2">PB745_02</strain>
        <tissue evidence="2">Gill</tissue>
    </source>
</reference>
<dbReference type="AlphaFoldDB" id="A0AAE1NQ93"/>
<evidence type="ECO:0000256" key="1">
    <source>
        <dbReference type="SAM" id="SignalP"/>
    </source>
</evidence>
<comment type="caution">
    <text evidence="2">The sequence shown here is derived from an EMBL/GenBank/DDBJ whole genome shotgun (WGS) entry which is preliminary data.</text>
</comment>
<evidence type="ECO:0000313" key="2">
    <source>
        <dbReference type="EMBL" id="KAK4293185.1"/>
    </source>
</evidence>
<accession>A0AAE1NQ93</accession>
<evidence type="ECO:0000313" key="3">
    <source>
        <dbReference type="Proteomes" id="UP001292094"/>
    </source>
</evidence>
<sequence>MAARVQVVLMVLVVSVWMDGLLGDFTADISIEVYPGYVLPESSFVQVLPAASFCKCRVMCQTLPNCTSSSRYFNDKGEQVCGLSEEPYPPPTFILNLEATTVIIPSRVVYPPTTTTTTPPPARVWISAARTYDGTNGYSNTICGTQGGVVTFIPDEDFVNRLVLSDDSDMDVDLDETTGIWISLSYDMTAMKHLLYDGSYFEDAPEFSKFTFTTGDGDCFCLKANMVVSSTSCTLYASQPPRSIACMDAP</sequence>
<evidence type="ECO:0008006" key="4">
    <source>
        <dbReference type="Google" id="ProtNLM"/>
    </source>
</evidence>
<keyword evidence="1" id="KW-0732">Signal</keyword>
<keyword evidence="3" id="KW-1185">Reference proteome</keyword>
<protein>
    <recommendedName>
        <fullName evidence="4">Apple domain-containing protein</fullName>
    </recommendedName>
</protein>
<dbReference type="Proteomes" id="UP001292094">
    <property type="component" value="Unassembled WGS sequence"/>
</dbReference>
<name>A0AAE1NQ93_9EUCA</name>
<feature type="signal peptide" evidence="1">
    <location>
        <begin position="1"/>
        <end position="23"/>
    </location>
</feature>
<organism evidence="2 3">
    <name type="scientific">Petrolisthes manimaculis</name>
    <dbReference type="NCBI Taxonomy" id="1843537"/>
    <lineage>
        <taxon>Eukaryota</taxon>
        <taxon>Metazoa</taxon>
        <taxon>Ecdysozoa</taxon>
        <taxon>Arthropoda</taxon>
        <taxon>Crustacea</taxon>
        <taxon>Multicrustacea</taxon>
        <taxon>Malacostraca</taxon>
        <taxon>Eumalacostraca</taxon>
        <taxon>Eucarida</taxon>
        <taxon>Decapoda</taxon>
        <taxon>Pleocyemata</taxon>
        <taxon>Anomura</taxon>
        <taxon>Galatheoidea</taxon>
        <taxon>Porcellanidae</taxon>
        <taxon>Petrolisthes</taxon>
    </lineage>
</organism>
<feature type="chain" id="PRO_5042044639" description="Apple domain-containing protein" evidence="1">
    <location>
        <begin position="24"/>
        <end position="250"/>
    </location>
</feature>
<dbReference type="EMBL" id="JAWZYT010004617">
    <property type="protein sequence ID" value="KAK4293185.1"/>
    <property type="molecule type" value="Genomic_DNA"/>
</dbReference>
<proteinExistence type="predicted"/>
<gene>
    <name evidence="2" type="ORF">Pmani_034104</name>
</gene>